<evidence type="ECO:0000313" key="5">
    <source>
        <dbReference type="Proteomes" id="UP001281447"/>
    </source>
</evidence>
<protein>
    <submittedName>
        <fullName evidence="4">Stage III sporulation protein AA</fullName>
    </submittedName>
</protein>
<keyword evidence="5" id="KW-1185">Reference proteome</keyword>
<dbReference type="PANTHER" id="PTHR20953:SF3">
    <property type="entry name" value="P-LOOP CONTAINING NUCLEOSIDE TRIPHOSPHATE HYDROLASES SUPERFAMILY PROTEIN"/>
    <property type="match status" value="1"/>
</dbReference>
<reference evidence="4 5" key="1">
    <citation type="submission" date="2023-10" db="EMBL/GenBank/DDBJ databases">
        <title>Virgibacillus halophilus 5B73C genome.</title>
        <authorList>
            <person name="Miliotis G."/>
            <person name="Sengupta P."/>
            <person name="Hameed A."/>
            <person name="Chuvochina M."/>
            <person name="Mcdonagh F."/>
            <person name="Simpson A.C."/>
            <person name="Singh N.K."/>
            <person name="Rekha P.D."/>
            <person name="Raman K."/>
            <person name="Hugenholtz P."/>
            <person name="Venkateswaran K."/>
        </authorList>
    </citation>
    <scope>NUCLEOTIDE SEQUENCE [LARGE SCALE GENOMIC DNA]</scope>
    <source>
        <strain evidence="4 5">5B73C</strain>
    </source>
</reference>
<dbReference type="InterPro" id="IPR003593">
    <property type="entry name" value="AAA+_ATPase"/>
</dbReference>
<keyword evidence="1" id="KW-0547">Nucleotide-binding</keyword>
<evidence type="ECO:0000313" key="4">
    <source>
        <dbReference type="EMBL" id="MDY0396469.1"/>
    </source>
</evidence>
<name>A0ABU5CB67_9BACI</name>
<accession>A0ABU5CB67</accession>
<organism evidence="4 5">
    <name type="scientific">Tigheibacillus halophilus</name>
    <dbReference type="NCBI Taxonomy" id="361280"/>
    <lineage>
        <taxon>Bacteria</taxon>
        <taxon>Bacillati</taxon>
        <taxon>Bacillota</taxon>
        <taxon>Bacilli</taxon>
        <taxon>Bacillales</taxon>
        <taxon>Bacillaceae</taxon>
        <taxon>Tigheibacillus</taxon>
    </lineage>
</organism>
<dbReference type="Pfam" id="PF19568">
    <property type="entry name" value="Spore_III_AA"/>
    <property type="match status" value="1"/>
</dbReference>
<dbReference type="EMBL" id="JAWDIP010000004">
    <property type="protein sequence ID" value="MDY0396469.1"/>
    <property type="molecule type" value="Genomic_DNA"/>
</dbReference>
<dbReference type="Gene3D" id="3.40.50.300">
    <property type="entry name" value="P-loop containing nucleotide triphosphate hydrolases"/>
    <property type="match status" value="1"/>
</dbReference>
<gene>
    <name evidence="4" type="primary">spoIIIAA</name>
    <name evidence="4" type="ORF">RWE15_21810</name>
</gene>
<evidence type="ECO:0000259" key="3">
    <source>
        <dbReference type="SMART" id="SM00382"/>
    </source>
</evidence>
<dbReference type="SUPFAM" id="SSF52540">
    <property type="entry name" value="P-loop containing nucleoside triphosphate hydrolases"/>
    <property type="match status" value="1"/>
</dbReference>
<comment type="caution">
    <text evidence="4">The sequence shown here is derived from an EMBL/GenBank/DDBJ whole genome shotgun (WGS) entry which is preliminary data.</text>
</comment>
<dbReference type="Proteomes" id="UP001281447">
    <property type="component" value="Unassembled WGS sequence"/>
</dbReference>
<dbReference type="PANTHER" id="PTHR20953">
    <property type="entry name" value="KINASE-RELATED"/>
    <property type="match status" value="1"/>
</dbReference>
<evidence type="ECO:0000256" key="1">
    <source>
        <dbReference type="ARBA" id="ARBA00022741"/>
    </source>
</evidence>
<dbReference type="InterPro" id="IPR027417">
    <property type="entry name" value="P-loop_NTPase"/>
</dbReference>
<dbReference type="NCBIfam" id="TIGR02858">
    <property type="entry name" value="spore_III_AA"/>
    <property type="match status" value="1"/>
</dbReference>
<evidence type="ECO:0000256" key="2">
    <source>
        <dbReference type="ARBA" id="ARBA00022840"/>
    </source>
</evidence>
<feature type="domain" description="AAA+ ATPase" evidence="3">
    <location>
        <begin position="136"/>
        <end position="283"/>
    </location>
</feature>
<proteinExistence type="predicted"/>
<sequence length="309" mass="34682">MENILDLFPDAYRRKIDLQIAGRWSELQEIRLRLAQPVELVFDQYTEWVTGLRPDKSVGMYVVNQLSGYSLYRLEDELRLGYITITGGHRVGLAGKVNTINGNVAAIQDIAFLNIRIAKEKIGIAEKVMPYIFKDAYMNTMLIGAPQTGKTTLLRDVARMVSEGWQKVRPCKVGIIDERSEIAASINGIPQHRVGHRTDVLDACPKAEGMMMMVRSMSPEVLIVDEIGSVADVEALMEAIHAGVKIICTVHGSSVENLMKRPSIKPLLESKVFQRMIILNKNTSLNRVAAILDQDNKNVMPKFRVGYER</sequence>
<dbReference type="RefSeq" id="WP_390353337.1">
    <property type="nucleotide sequence ID" value="NZ_JBHUIZ010000003.1"/>
</dbReference>
<dbReference type="InterPro" id="IPR014217">
    <property type="entry name" value="Spore_III_AA"/>
</dbReference>
<dbReference type="InterPro" id="IPR045735">
    <property type="entry name" value="Spore_III_AA_AAA+_ATPase"/>
</dbReference>
<dbReference type="SMART" id="SM00382">
    <property type="entry name" value="AAA"/>
    <property type="match status" value="1"/>
</dbReference>
<keyword evidence="2" id="KW-0067">ATP-binding</keyword>